<evidence type="ECO:0000256" key="1">
    <source>
        <dbReference type="SAM" id="Coils"/>
    </source>
</evidence>
<proteinExistence type="predicted"/>
<comment type="caution">
    <text evidence="2">The sequence shown here is derived from an EMBL/GenBank/DDBJ whole genome shotgun (WGS) entry which is preliminary data.</text>
</comment>
<organism evidence="2">
    <name type="scientific">marine sediment metagenome</name>
    <dbReference type="NCBI Taxonomy" id="412755"/>
    <lineage>
        <taxon>unclassified sequences</taxon>
        <taxon>metagenomes</taxon>
        <taxon>ecological metagenomes</taxon>
    </lineage>
</organism>
<name>X0Z7B4_9ZZZZ</name>
<keyword evidence="1" id="KW-0175">Coiled coil</keyword>
<protein>
    <submittedName>
        <fullName evidence="2">Uncharacterized protein</fullName>
    </submittedName>
</protein>
<evidence type="ECO:0000313" key="2">
    <source>
        <dbReference type="EMBL" id="GAG64939.1"/>
    </source>
</evidence>
<feature type="coiled-coil region" evidence="1">
    <location>
        <begin position="15"/>
        <end position="42"/>
    </location>
</feature>
<reference evidence="2" key="1">
    <citation type="journal article" date="2014" name="Front. Microbiol.">
        <title>High frequency of phylogenetically diverse reductive dehalogenase-homologous genes in deep subseafloor sedimentary metagenomes.</title>
        <authorList>
            <person name="Kawai M."/>
            <person name="Futagami T."/>
            <person name="Toyoda A."/>
            <person name="Takaki Y."/>
            <person name="Nishi S."/>
            <person name="Hori S."/>
            <person name="Arai W."/>
            <person name="Tsubouchi T."/>
            <person name="Morono Y."/>
            <person name="Uchiyama I."/>
            <person name="Ito T."/>
            <person name="Fujiyama A."/>
            <person name="Inagaki F."/>
            <person name="Takami H."/>
        </authorList>
    </citation>
    <scope>NUCLEOTIDE SEQUENCE</scope>
    <source>
        <strain evidence="2">Expedition CK06-06</strain>
    </source>
</reference>
<dbReference type="AlphaFoldDB" id="X0Z7B4"/>
<accession>X0Z7B4</accession>
<gene>
    <name evidence="2" type="ORF">S01H4_17823</name>
</gene>
<dbReference type="EMBL" id="BART01007870">
    <property type="protein sequence ID" value="GAG64939.1"/>
    <property type="molecule type" value="Genomic_DNA"/>
</dbReference>
<sequence>MPDEVRGPSQVMAQLSTQRDNAKNLMDTIAELEASLQGVLRDLTPSSIKEDGKKEVESLVPIASDIRGVNRDLKISINNLESIKDRLEL</sequence>